<name>A0A6A4WDU0_AMPAM</name>
<dbReference type="AlphaFoldDB" id="A0A6A4WDU0"/>
<dbReference type="Pfam" id="PF03564">
    <property type="entry name" value="DUF1759"/>
    <property type="match status" value="1"/>
</dbReference>
<dbReference type="InterPro" id="IPR005312">
    <property type="entry name" value="DUF1759"/>
</dbReference>
<dbReference type="PANTHER" id="PTHR33327:SF3">
    <property type="entry name" value="RNA-DIRECTED DNA POLYMERASE"/>
    <property type="match status" value="1"/>
</dbReference>
<keyword evidence="3" id="KW-1185">Reference proteome</keyword>
<sequence>MDQKTQPAGAGAAAAAASHAAAAASGAAAAAAAAAQPDYLRMATAPRSHVAPPRFFEEDPVIWLVQLDLFFSQAAVDDELSRFRIAATLLPGHLLRDFTDILRNPPQDRPYTILSDAIRQRFGKSVEQRLRCLLSGQQLGDRRPFHLQDLMSQLLTGITALTTSVATLVDETRRRESDGIARDELDYNIEIGEGHLEVLENLESKLKALGVEDESAHIADLHKAIGLGKRLLTQTEQAEASPVPSAPPTMFKLDITVPRFKGDLLAWPEFWEFFEAFVHTNRGYSSVQKLCFLRQHLDGPAARAIQGLPLTADNYMVAVQILKDRFGRDDIRKDALITRLLNLPAVTSADNLKSLRRLVDEPFSDNFDHKFFDVLMVVAAPKIIARKDQGRQSSINVHAFNPLG</sequence>
<dbReference type="InterPro" id="IPR055469">
    <property type="entry name" value="DUF7041"/>
</dbReference>
<dbReference type="Pfam" id="PF23055">
    <property type="entry name" value="DUF7041"/>
    <property type="match status" value="1"/>
</dbReference>
<gene>
    <name evidence="2" type="ORF">FJT64_026585</name>
</gene>
<feature type="domain" description="DUF7041" evidence="1">
    <location>
        <begin position="53"/>
        <end position="134"/>
    </location>
</feature>
<comment type="caution">
    <text evidence="2">The sequence shown here is derived from an EMBL/GenBank/DDBJ whole genome shotgun (WGS) entry which is preliminary data.</text>
</comment>
<reference evidence="2 3" key="1">
    <citation type="submission" date="2019-07" db="EMBL/GenBank/DDBJ databases">
        <title>Draft genome assembly of a fouling barnacle, Amphibalanus amphitrite (Darwin, 1854): The first reference genome for Thecostraca.</title>
        <authorList>
            <person name="Kim W."/>
        </authorList>
    </citation>
    <scope>NUCLEOTIDE SEQUENCE [LARGE SCALE GENOMIC DNA]</scope>
    <source>
        <strain evidence="2">SNU_AA5</strain>
        <tissue evidence="2">Soma without cirri and trophi</tissue>
    </source>
</reference>
<organism evidence="2 3">
    <name type="scientific">Amphibalanus amphitrite</name>
    <name type="common">Striped barnacle</name>
    <name type="synonym">Balanus amphitrite</name>
    <dbReference type="NCBI Taxonomy" id="1232801"/>
    <lineage>
        <taxon>Eukaryota</taxon>
        <taxon>Metazoa</taxon>
        <taxon>Ecdysozoa</taxon>
        <taxon>Arthropoda</taxon>
        <taxon>Crustacea</taxon>
        <taxon>Multicrustacea</taxon>
        <taxon>Cirripedia</taxon>
        <taxon>Thoracica</taxon>
        <taxon>Thoracicalcarea</taxon>
        <taxon>Balanomorpha</taxon>
        <taxon>Balanoidea</taxon>
        <taxon>Balanidae</taxon>
        <taxon>Amphibalaninae</taxon>
        <taxon>Amphibalanus</taxon>
    </lineage>
</organism>
<dbReference type="PANTHER" id="PTHR33327">
    <property type="entry name" value="ENDONUCLEASE"/>
    <property type="match status" value="1"/>
</dbReference>
<dbReference type="EMBL" id="VIIS01001202">
    <property type="protein sequence ID" value="KAF0301052.1"/>
    <property type="molecule type" value="Genomic_DNA"/>
</dbReference>
<evidence type="ECO:0000259" key="1">
    <source>
        <dbReference type="Pfam" id="PF23055"/>
    </source>
</evidence>
<protein>
    <recommendedName>
        <fullName evidence="1">DUF7041 domain-containing protein</fullName>
    </recommendedName>
</protein>
<dbReference type="Proteomes" id="UP000440578">
    <property type="component" value="Unassembled WGS sequence"/>
</dbReference>
<dbReference type="OrthoDB" id="6378313at2759"/>
<evidence type="ECO:0000313" key="2">
    <source>
        <dbReference type="EMBL" id="KAF0301052.1"/>
    </source>
</evidence>
<proteinExistence type="predicted"/>
<accession>A0A6A4WDU0</accession>
<evidence type="ECO:0000313" key="3">
    <source>
        <dbReference type="Proteomes" id="UP000440578"/>
    </source>
</evidence>